<keyword evidence="3 5" id="KW-1133">Transmembrane helix</keyword>
<dbReference type="RefSeq" id="WP_307159918.1">
    <property type="nucleotide sequence ID" value="NZ_JAUSWH010000018.1"/>
</dbReference>
<evidence type="ECO:0000313" key="8">
    <source>
        <dbReference type="Proteomes" id="UP001235269"/>
    </source>
</evidence>
<name>A0ABU0IHS4_9HYPH</name>
<feature type="transmembrane region" description="Helical" evidence="5">
    <location>
        <begin position="341"/>
        <end position="362"/>
    </location>
</feature>
<sequence length="402" mass="41928">MTTSTDHRASGGKGLKLAVLAATIEGFDLQAAGVAAPKLIPAFALNPNQVGLFFSSATVGLIIGALLGGRVADAFGRRTGLVLSLLTFGIFSIATAFVSSFEQLLLFRLLTGVGLGGALPNLVNIAAESVTPERRGRAVAMMYAGVPVGGGIASIVAMMGFHGGDWQSIFVVGGILPMLVAPIVHWMLPPMRVEKTQAKSINAAFSSIFAPQTLMTTMALWISFFLALLVFYLLLNWLPQLLIGRGFLRDQASQIQIAFNVGGAIGSLIGGGMLDRARPAFSTSFAYAAGAIALLSLSLLPANFILMLLAGMLLGGAFLCFQGILYGVAPQCYAYEVRGTGVGLAVAAGRLGSIVGPLLAGFLVSQGKTPADVMLLLVPITLVAGLFTVLLLWRRSRQVQTA</sequence>
<gene>
    <name evidence="7" type="ORF">QO005_004176</name>
</gene>
<evidence type="ECO:0000256" key="4">
    <source>
        <dbReference type="ARBA" id="ARBA00023136"/>
    </source>
</evidence>
<dbReference type="InterPro" id="IPR011701">
    <property type="entry name" value="MFS"/>
</dbReference>
<feature type="transmembrane region" description="Helical" evidence="5">
    <location>
        <begin position="80"/>
        <end position="99"/>
    </location>
</feature>
<comment type="caution">
    <text evidence="7">The sequence shown here is derived from an EMBL/GenBank/DDBJ whole genome shotgun (WGS) entry which is preliminary data.</text>
</comment>
<dbReference type="PANTHER" id="PTHR23508:SF10">
    <property type="entry name" value="CARBOXYLIC ACID TRANSPORTER PROTEIN HOMOLOG"/>
    <property type="match status" value="1"/>
</dbReference>
<protein>
    <submittedName>
        <fullName evidence="7">AAHS family 3-hydroxyphenylpropionic acid transporter</fullName>
    </submittedName>
</protein>
<dbReference type="InterPro" id="IPR005829">
    <property type="entry name" value="Sugar_transporter_CS"/>
</dbReference>
<feature type="transmembrane region" description="Helical" evidence="5">
    <location>
        <begin position="105"/>
        <end position="127"/>
    </location>
</feature>
<dbReference type="InterPro" id="IPR036259">
    <property type="entry name" value="MFS_trans_sf"/>
</dbReference>
<dbReference type="NCBIfam" id="NF008586">
    <property type="entry name" value="PRK11551.1"/>
    <property type="match status" value="1"/>
</dbReference>
<feature type="transmembrane region" description="Helical" evidence="5">
    <location>
        <begin position="167"/>
        <end position="188"/>
    </location>
</feature>
<feature type="transmembrane region" description="Helical" evidence="5">
    <location>
        <begin position="374"/>
        <end position="393"/>
    </location>
</feature>
<proteinExistence type="predicted"/>
<evidence type="ECO:0000256" key="1">
    <source>
        <dbReference type="ARBA" id="ARBA00004141"/>
    </source>
</evidence>
<dbReference type="PROSITE" id="PS00216">
    <property type="entry name" value="SUGAR_TRANSPORT_1"/>
    <property type="match status" value="1"/>
</dbReference>
<dbReference type="SUPFAM" id="SSF103473">
    <property type="entry name" value="MFS general substrate transporter"/>
    <property type="match status" value="1"/>
</dbReference>
<reference evidence="7 8" key="1">
    <citation type="submission" date="2023-07" db="EMBL/GenBank/DDBJ databases">
        <title>Genomic Encyclopedia of Type Strains, Phase IV (KMG-IV): sequencing the most valuable type-strain genomes for metagenomic binning, comparative biology and taxonomic classification.</title>
        <authorList>
            <person name="Goeker M."/>
        </authorList>
    </citation>
    <scope>NUCLEOTIDE SEQUENCE [LARGE SCALE GENOMIC DNA]</scope>
    <source>
        <strain evidence="7 8">DSM 100301</strain>
    </source>
</reference>
<evidence type="ECO:0000256" key="5">
    <source>
        <dbReference type="SAM" id="Phobius"/>
    </source>
</evidence>
<feature type="transmembrane region" description="Helical" evidence="5">
    <location>
        <begin position="50"/>
        <end position="68"/>
    </location>
</feature>
<organism evidence="7 8">
    <name type="scientific">Rhizobium paknamense</name>
    <dbReference type="NCBI Taxonomy" id="1206817"/>
    <lineage>
        <taxon>Bacteria</taxon>
        <taxon>Pseudomonadati</taxon>
        <taxon>Pseudomonadota</taxon>
        <taxon>Alphaproteobacteria</taxon>
        <taxon>Hyphomicrobiales</taxon>
        <taxon>Rhizobiaceae</taxon>
        <taxon>Rhizobium/Agrobacterium group</taxon>
        <taxon>Rhizobium</taxon>
    </lineage>
</organism>
<dbReference type="Gene3D" id="1.20.1250.20">
    <property type="entry name" value="MFS general substrate transporter like domains"/>
    <property type="match status" value="2"/>
</dbReference>
<feature type="transmembrane region" description="Helical" evidence="5">
    <location>
        <begin position="305"/>
        <end position="329"/>
    </location>
</feature>
<evidence type="ECO:0000256" key="2">
    <source>
        <dbReference type="ARBA" id="ARBA00022692"/>
    </source>
</evidence>
<feature type="transmembrane region" description="Helical" evidence="5">
    <location>
        <begin position="281"/>
        <end position="299"/>
    </location>
</feature>
<feature type="transmembrane region" description="Helical" evidence="5">
    <location>
        <begin position="255"/>
        <end position="274"/>
    </location>
</feature>
<keyword evidence="2 5" id="KW-0812">Transmembrane</keyword>
<evidence type="ECO:0000313" key="7">
    <source>
        <dbReference type="EMBL" id="MDQ0457818.1"/>
    </source>
</evidence>
<dbReference type="Pfam" id="PF07690">
    <property type="entry name" value="MFS_1"/>
    <property type="match status" value="1"/>
</dbReference>
<keyword evidence="8" id="KW-1185">Reference proteome</keyword>
<feature type="transmembrane region" description="Helical" evidence="5">
    <location>
        <begin position="209"/>
        <end position="235"/>
    </location>
</feature>
<dbReference type="EMBL" id="JAUSWH010000018">
    <property type="protein sequence ID" value="MDQ0457818.1"/>
    <property type="molecule type" value="Genomic_DNA"/>
</dbReference>
<comment type="subcellular location">
    <subcellularLocation>
        <location evidence="1">Membrane</location>
        <topology evidence="1">Multi-pass membrane protein</topology>
    </subcellularLocation>
</comment>
<evidence type="ECO:0000259" key="6">
    <source>
        <dbReference type="PROSITE" id="PS50850"/>
    </source>
</evidence>
<evidence type="ECO:0000256" key="3">
    <source>
        <dbReference type="ARBA" id="ARBA00022989"/>
    </source>
</evidence>
<dbReference type="PROSITE" id="PS00217">
    <property type="entry name" value="SUGAR_TRANSPORT_2"/>
    <property type="match status" value="1"/>
</dbReference>
<dbReference type="PANTHER" id="PTHR23508">
    <property type="entry name" value="CARBOXYLIC ACID TRANSPORTER PROTEIN HOMOLOG"/>
    <property type="match status" value="1"/>
</dbReference>
<dbReference type="Proteomes" id="UP001235269">
    <property type="component" value="Unassembled WGS sequence"/>
</dbReference>
<dbReference type="InterPro" id="IPR020846">
    <property type="entry name" value="MFS_dom"/>
</dbReference>
<accession>A0ABU0IHS4</accession>
<dbReference type="PROSITE" id="PS50850">
    <property type="entry name" value="MFS"/>
    <property type="match status" value="1"/>
</dbReference>
<feature type="domain" description="Major facilitator superfamily (MFS) profile" evidence="6">
    <location>
        <begin position="14"/>
        <end position="396"/>
    </location>
</feature>
<feature type="transmembrane region" description="Helical" evidence="5">
    <location>
        <begin position="139"/>
        <end position="161"/>
    </location>
</feature>
<keyword evidence="4 5" id="KW-0472">Membrane</keyword>